<feature type="region of interest" description="Disordered" evidence="1">
    <location>
        <begin position="1"/>
        <end position="84"/>
    </location>
</feature>
<evidence type="ECO:0000256" key="1">
    <source>
        <dbReference type="SAM" id="MobiDB-lite"/>
    </source>
</evidence>
<accession>A0A7S3ZUM8</accession>
<evidence type="ECO:0000313" key="2">
    <source>
        <dbReference type="EMBL" id="CAE0694513.1"/>
    </source>
</evidence>
<proteinExistence type="predicted"/>
<name>A0A7S3ZUM8_9STRA</name>
<dbReference type="EMBL" id="HBIW01011614">
    <property type="protein sequence ID" value="CAE0694513.1"/>
    <property type="molecule type" value="Transcribed_RNA"/>
</dbReference>
<reference evidence="2" key="1">
    <citation type="submission" date="2021-01" db="EMBL/GenBank/DDBJ databases">
        <authorList>
            <person name="Corre E."/>
            <person name="Pelletier E."/>
            <person name="Niang G."/>
            <person name="Scheremetjew M."/>
            <person name="Finn R."/>
            <person name="Kale V."/>
            <person name="Holt S."/>
            <person name="Cochrane G."/>
            <person name="Meng A."/>
            <person name="Brown T."/>
            <person name="Cohen L."/>
        </authorList>
    </citation>
    <scope>NUCLEOTIDE SEQUENCE</scope>
    <source>
        <strain evidence="2">CCMP1756</strain>
    </source>
</reference>
<sequence length="337" mass="37000">MAHAGTPASRLSRETKEPKRFAAQAQYATQRKPSVLRRAAESESDDDDSAQPGAMTGADFVKQEQKAAEAVGLSPQRAEAPLYKRDARAKKVTLPRGWKPSSPQEVEDYLKHLNSDQLNKIVRLHKYAFFSGGTLKTVGQATAKKWFLDHGLVVGPWHKEGFPGMCNSEALAKQRIVKVAQDNNAQSSHDATMARLAGMGLPKGEQTHDESYGNYKAEDLLTAAFLSGKPMPKGSREKQEKVAEWFPSKVGDCVDCGLRRLLVKIEHANGGPDDGKRRKPPCHEDNTGERADCDMAIDAAYKADETLDEDGCEAVPKSHFTTFHDSLVDFYSGTPDS</sequence>
<feature type="compositionally biased region" description="Basic and acidic residues" evidence="1">
    <location>
        <begin position="11"/>
        <end position="20"/>
    </location>
</feature>
<gene>
    <name evidence="2" type="ORF">PCAL00307_LOCUS9949</name>
</gene>
<protein>
    <submittedName>
        <fullName evidence="2">Uncharacterized protein</fullName>
    </submittedName>
</protein>
<feature type="region of interest" description="Disordered" evidence="1">
    <location>
        <begin position="268"/>
        <end position="290"/>
    </location>
</feature>
<organism evidence="2">
    <name type="scientific">Pelagomonas calceolata</name>
    <dbReference type="NCBI Taxonomy" id="35677"/>
    <lineage>
        <taxon>Eukaryota</taxon>
        <taxon>Sar</taxon>
        <taxon>Stramenopiles</taxon>
        <taxon>Ochrophyta</taxon>
        <taxon>Pelagophyceae</taxon>
        <taxon>Pelagomonadales</taxon>
        <taxon>Pelagomonadaceae</taxon>
        <taxon>Pelagomonas</taxon>
    </lineage>
</organism>
<dbReference type="AlphaFoldDB" id="A0A7S3ZUM8"/>